<proteinExistence type="inferred from homology"/>
<dbReference type="InterPro" id="IPR036249">
    <property type="entry name" value="Thioredoxin-like_sf"/>
</dbReference>
<dbReference type="InterPro" id="IPR002938">
    <property type="entry name" value="FAD-bd"/>
</dbReference>
<keyword evidence="2" id="KW-0285">Flavoprotein</keyword>
<keyword evidence="8" id="KW-1185">Reference proteome</keyword>
<gene>
    <name evidence="7" type="ORF">K435DRAFT_768794</name>
</gene>
<dbReference type="Pfam" id="PF01494">
    <property type="entry name" value="FAD_binding_3"/>
    <property type="match status" value="1"/>
</dbReference>
<dbReference type="InterPro" id="IPR012941">
    <property type="entry name" value="Phe_hydrox_C_dim_dom"/>
</dbReference>
<dbReference type="AlphaFoldDB" id="A0A4S8KTZ7"/>
<evidence type="ECO:0000256" key="3">
    <source>
        <dbReference type="ARBA" id="ARBA00022827"/>
    </source>
</evidence>
<dbReference type="InterPro" id="IPR050641">
    <property type="entry name" value="RIFMO-like"/>
</dbReference>
<dbReference type="Pfam" id="PF07976">
    <property type="entry name" value="Phe_hydrox_dim"/>
    <property type="match status" value="1"/>
</dbReference>
<evidence type="ECO:0000313" key="7">
    <source>
        <dbReference type="EMBL" id="THU79344.1"/>
    </source>
</evidence>
<keyword evidence="4" id="KW-0560">Oxidoreductase</keyword>
<dbReference type="GO" id="GO:0016709">
    <property type="term" value="F:oxidoreductase activity, acting on paired donors, with incorporation or reduction of molecular oxygen, NAD(P)H as one donor, and incorporation of one atom of oxygen"/>
    <property type="evidence" value="ECO:0007669"/>
    <property type="project" value="UniProtKB-ARBA"/>
</dbReference>
<name>A0A4S8KTZ7_DENBC</name>
<dbReference type="PANTHER" id="PTHR43004">
    <property type="entry name" value="TRK SYSTEM POTASSIUM UPTAKE PROTEIN"/>
    <property type="match status" value="1"/>
</dbReference>
<accession>A0A4S8KTZ7</accession>
<dbReference type="OrthoDB" id="10016252at2759"/>
<dbReference type="SUPFAM" id="SSF52833">
    <property type="entry name" value="Thioredoxin-like"/>
    <property type="match status" value="1"/>
</dbReference>
<evidence type="ECO:0000256" key="4">
    <source>
        <dbReference type="ARBA" id="ARBA00023002"/>
    </source>
</evidence>
<dbReference type="PANTHER" id="PTHR43004:SF4">
    <property type="entry name" value="FAD-BINDING DOMAIN-CONTAINING PROTEIN"/>
    <property type="match status" value="1"/>
</dbReference>
<dbReference type="Proteomes" id="UP000297245">
    <property type="component" value="Unassembled WGS sequence"/>
</dbReference>
<dbReference type="EMBL" id="ML180038">
    <property type="protein sequence ID" value="THU79344.1"/>
    <property type="molecule type" value="Genomic_DNA"/>
</dbReference>
<dbReference type="SUPFAM" id="SSF51905">
    <property type="entry name" value="FAD/NAD(P)-binding domain"/>
    <property type="match status" value="1"/>
</dbReference>
<evidence type="ECO:0000256" key="1">
    <source>
        <dbReference type="ARBA" id="ARBA00007801"/>
    </source>
</evidence>
<evidence type="ECO:0000313" key="8">
    <source>
        <dbReference type="Proteomes" id="UP000297245"/>
    </source>
</evidence>
<evidence type="ECO:0000256" key="2">
    <source>
        <dbReference type="ARBA" id="ARBA00022630"/>
    </source>
</evidence>
<organism evidence="7 8">
    <name type="scientific">Dendrothele bispora (strain CBS 962.96)</name>
    <dbReference type="NCBI Taxonomy" id="1314807"/>
    <lineage>
        <taxon>Eukaryota</taxon>
        <taxon>Fungi</taxon>
        <taxon>Dikarya</taxon>
        <taxon>Basidiomycota</taxon>
        <taxon>Agaricomycotina</taxon>
        <taxon>Agaricomycetes</taxon>
        <taxon>Agaricomycetidae</taxon>
        <taxon>Agaricales</taxon>
        <taxon>Agaricales incertae sedis</taxon>
        <taxon>Dendrothele</taxon>
    </lineage>
</organism>
<keyword evidence="3" id="KW-0274">FAD</keyword>
<dbReference type="Gene3D" id="3.40.30.20">
    <property type="match status" value="1"/>
</dbReference>
<dbReference type="GO" id="GO:0071949">
    <property type="term" value="F:FAD binding"/>
    <property type="evidence" value="ECO:0007669"/>
    <property type="project" value="InterPro"/>
</dbReference>
<dbReference type="Gene3D" id="3.50.50.60">
    <property type="entry name" value="FAD/NAD(P)-binding domain"/>
    <property type="match status" value="1"/>
</dbReference>
<dbReference type="SUPFAM" id="SSF54373">
    <property type="entry name" value="FAD-linked reductases, C-terminal domain"/>
    <property type="match status" value="1"/>
</dbReference>
<protein>
    <recommendedName>
        <fullName evidence="9">FAD-binding domain-containing protein</fullName>
    </recommendedName>
</protein>
<dbReference type="Gene3D" id="3.30.9.10">
    <property type="entry name" value="D-Amino Acid Oxidase, subunit A, domain 2"/>
    <property type="match status" value="1"/>
</dbReference>
<feature type="domain" description="Phenol hydroxylase-like C-terminal dimerisation" evidence="6">
    <location>
        <begin position="435"/>
        <end position="680"/>
    </location>
</feature>
<sequence>MSTQTMTQFSTGSAFESALGPQKYLHDVTIVGAGPAGMMLAYCLTRLGIRPLIIDSGLPSEHEYGRGDGLLCRTLEVLQNLGLYDEISRNSVAAGSVAYWSITSNPSARDIRSLISPDIDIEERSSLLTRQGLVEQILNKAIEEHSSQTKVLRPWTFQDAHIVSNLDADDHVKVTLRSQYGETCHILTRYLVGCDGGKSQVRRVLRNKYGVTFEGSLHDSVWAAIDILSPVTNFPDIYKLAILETRCGTMQIIPREPINGKECIRIYGPAPEMNNSDDESKIKDFINMIHTAFRPYTMTWDEVNWFTIYKVGQRIASKFDVDQRIFLAGDAAHIHSPKAGLGMNTSMMDAHNLATKLALVLKGIAKPETLLTYNLERKPVADHLLALDQELIELFAKHGEAMKNSANDEEAVERSTDQLQKFQRGQSTFQAGTSITYAENIMIKSLASDDVPSETVQSIGGQGLVPGRRLLPAKVTRYLDGNLTSILDATSPFDGRFTVFLCLGDLLAAGKFDRVQQLKKYIMRSDGLWRRLLGRHSSVQNPRTTTNMLFPMSSVHPILRFAAVTTTEHTSIPLASRYEDLFRPRDSMELILFGPDMLFCDNVPTIFYGLDQSGSMEPLRPVILTNPIHQKWDIQEDVGTAIVLRPDGHVGAIVRNLLGGEQFSELAWNKVEDYFCRFLVLEDRISQ</sequence>
<dbReference type="InterPro" id="IPR036188">
    <property type="entry name" value="FAD/NAD-bd_sf"/>
</dbReference>
<evidence type="ECO:0008006" key="9">
    <source>
        <dbReference type="Google" id="ProtNLM"/>
    </source>
</evidence>
<evidence type="ECO:0000259" key="5">
    <source>
        <dbReference type="Pfam" id="PF01494"/>
    </source>
</evidence>
<reference evidence="7 8" key="1">
    <citation type="journal article" date="2019" name="Nat. Ecol. Evol.">
        <title>Megaphylogeny resolves global patterns of mushroom evolution.</title>
        <authorList>
            <person name="Varga T."/>
            <person name="Krizsan K."/>
            <person name="Foldi C."/>
            <person name="Dima B."/>
            <person name="Sanchez-Garcia M."/>
            <person name="Sanchez-Ramirez S."/>
            <person name="Szollosi G.J."/>
            <person name="Szarkandi J.G."/>
            <person name="Papp V."/>
            <person name="Albert L."/>
            <person name="Andreopoulos W."/>
            <person name="Angelini C."/>
            <person name="Antonin V."/>
            <person name="Barry K.W."/>
            <person name="Bougher N.L."/>
            <person name="Buchanan P."/>
            <person name="Buyck B."/>
            <person name="Bense V."/>
            <person name="Catcheside P."/>
            <person name="Chovatia M."/>
            <person name="Cooper J."/>
            <person name="Damon W."/>
            <person name="Desjardin D."/>
            <person name="Finy P."/>
            <person name="Geml J."/>
            <person name="Haridas S."/>
            <person name="Hughes K."/>
            <person name="Justo A."/>
            <person name="Karasinski D."/>
            <person name="Kautmanova I."/>
            <person name="Kiss B."/>
            <person name="Kocsube S."/>
            <person name="Kotiranta H."/>
            <person name="LaButti K.M."/>
            <person name="Lechner B.E."/>
            <person name="Liimatainen K."/>
            <person name="Lipzen A."/>
            <person name="Lukacs Z."/>
            <person name="Mihaltcheva S."/>
            <person name="Morgado L.N."/>
            <person name="Niskanen T."/>
            <person name="Noordeloos M.E."/>
            <person name="Ohm R.A."/>
            <person name="Ortiz-Santana B."/>
            <person name="Ovrebo C."/>
            <person name="Racz N."/>
            <person name="Riley R."/>
            <person name="Savchenko A."/>
            <person name="Shiryaev A."/>
            <person name="Soop K."/>
            <person name="Spirin V."/>
            <person name="Szebenyi C."/>
            <person name="Tomsovsky M."/>
            <person name="Tulloss R.E."/>
            <person name="Uehling J."/>
            <person name="Grigoriev I.V."/>
            <person name="Vagvolgyi C."/>
            <person name="Papp T."/>
            <person name="Martin F.M."/>
            <person name="Miettinen O."/>
            <person name="Hibbett D.S."/>
            <person name="Nagy L.G."/>
        </authorList>
    </citation>
    <scope>NUCLEOTIDE SEQUENCE [LARGE SCALE GENOMIC DNA]</scope>
    <source>
        <strain evidence="7 8">CBS 962.96</strain>
    </source>
</reference>
<dbReference type="InterPro" id="IPR038220">
    <property type="entry name" value="PHOX_C_sf"/>
</dbReference>
<feature type="domain" description="FAD-binding" evidence="5">
    <location>
        <begin position="27"/>
        <end position="385"/>
    </location>
</feature>
<comment type="similarity">
    <text evidence="1">Belongs to the PheA/TfdB FAD monooxygenase family.</text>
</comment>
<dbReference type="PRINTS" id="PR00420">
    <property type="entry name" value="RNGMNOXGNASE"/>
</dbReference>
<evidence type="ECO:0000259" key="6">
    <source>
        <dbReference type="Pfam" id="PF07976"/>
    </source>
</evidence>